<dbReference type="Pfam" id="PF13424">
    <property type="entry name" value="TPR_12"/>
    <property type="match status" value="1"/>
</dbReference>
<organism evidence="7">
    <name type="scientific">Ditylum brightwellii</name>
    <dbReference type="NCBI Taxonomy" id="49249"/>
    <lineage>
        <taxon>Eukaryota</taxon>
        <taxon>Sar</taxon>
        <taxon>Stramenopiles</taxon>
        <taxon>Ochrophyta</taxon>
        <taxon>Bacillariophyta</taxon>
        <taxon>Mediophyceae</taxon>
        <taxon>Lithodesmiophycidae</taxon>
        <taxon>Lithodesmiales</taxon>
        <taxon>Lithodesmiaceae</taxon>
        <taxon>Ditylum</taxon>
    </lineage>
</organism>
<accession>A0A7S4SCU9</accession>
<gene>
    <name evidence="7" type="ORF">DBRI00130_LOCUS33079</name>
</gene>
<dbReference type="InterPro" id="IPR018392">
    <property type="entry name" value="LysM"/>
</dbReference>
<evidence type="ECO:0000256" key="3">
    <source>
        <dbReference type="PROSITE-ProRule" id="PRU00221"/>
    </source>
</evidence>
<dbReference type="SMART" id="SM00257">
    <property type="entry name" value="LysM"/>
    <property type="match status" value="1"/>
</dbReference>
<dbReference type="SUPFAM" id="SSF48452">
    <property type="entry name" value="TPR-like"/>
    <property type="match status" value="1"/>
</dbReference>
<keyword evidence="1 3" id="KW-0853">WD repeat</keyword>
<feature type="repeat" description="WD" evidence="3">
    <location>
        <begin position="921"/>
        <end position="950"/>
    </location>
</feature>
<dbReference type="InterPro" id="IPR011990">
    <property type="entry name" value="TPR-like_helical_dom_sf"/>
</dbReference>
<dbReference type="InterPro" id="IPR036322">
    <property type="entry name" value="WD40_repeat_dom_sf"/>
</dbReference>
<feature type="domain" description="LysM" evidence="6">
    <location>
        <begin position="963"/>
        <end position="1007"/>
    </location>
</feature>
<keyword evidence="4" id="KW-0175">Coiled coil</keyword>
<feature type="coiled-coil region" evidence="4">
    <location>
        <begin position="483"/>
        <end position="565"/>
    </location>
</feature>
<dbReference type="InterPro" id="IPR019734">
    <property type="entry name" value="TPR_rpt"/>
</dbReference>
<dbReference type="Gene3D" id="1.25.40.10">
    <property type="entry name" value="Tetratricopeptide repeat domain"/>
    <property type="match status" value="1"/>
</dbReference>
<dbReference type="AlphaFoldDB" id="A0A7S4SCU9"/>
<dbReference type="Pfam" id="PF00400">
    <property type="entry name" value="WD40"/>
    <property type="match status" value="5"/>
</dbReference>
<protein>
    <recommendedName>
        <fullName evidence="6">LysM domain-containing protein</fullName>
    </recommendedName>
</protein>
<dbReference type="Gene3D" id="2.130.10.10">
    <property type="entry name" value="YVTN repeat-like/Quinoprotein amine dehydrogenase"/>
    <property type="match status" value="2"/>
</dbReference>
<dbReference type="PANTHER" id="PTHR19848:SF8">
    <property type="entry name" value="F-BOX AND WD REPEAT DOMAIN CONTAINING 7"/>
    <property type="match status" value="1"/>
</dbReference>
<dbReference type="Gene3D" id="3.10.350.10">
    <property type="entry name" value="LysM domain"/>
    <property type="match status" value="1"/>
</dbReference>
<feature type="repeat" description="WD" evidence="3">
    <location>
        <begin position="752"/>
        <end position="791"/>
    </location>
</feature>
<dbReference type="InterPro" id="IPR015943">
    <property type="entry name" value="WD40/YVTN_repeat-like_dom_sf"/>
</dbReference>
<keyword evidence="2" id="KW-0677">Repeat</keyword>
<evidence type="ECO:0000256" key="1">
    <source>
        <dbReference type="ARBA" id="ARBA00022574"/>
    </source>
</evidence>
<dbReference type="SMART" id="SM00028">
    <property type="entry name" value="TPR"/>
    <property type="match status" value="2"/>
</dbReference>
<dbReference type="PANTHER" id="PTHR19848">
    <property type="entry name" value="WD40 REPEAT PROTEIN"/>
    <property type="match status" value="1"/>
</dbReference>
<dbReference type="InterPro" id="IPR001680">
    <property type="entry name" value="WD40_rpt"/>
</dbReference>
<evidence type="ECO:0000256" key="2">
    <source>
        <dbReference type="ARBA" id="ARBA00022737"/>
    </source>
</evidence>
<feature type="repeat" description="WD" evidence="3">
    <location>
        <begin position="708"/>
        <end position="739"/>
    </location>
</feature>
<proteinExistence type="predicted"/>
<dbReference type="SUPFAM" id="SSF50978">
    <property type="entry name" value="WD40 repeat-like"/>
    <property type="match status" value="1"/>
</dbReference>
<evidence type="ECO:0000259" key="6">
    <source>
        <dbReference type="PROSITE" id="PS51782"/>
    </source>
</evidence>
<feature type="region of interest" description="Disordered" evidence="5">
    <location>
        <begin position="1"/>
        <end position="31"/>
    </location>
</feature>
<evidence type="ECO:0000256" key="5">
    <source>
        <dbReference type="SAM" id="MobiDB-lite"/>
    </source>
</evidence>
<sequence>MSTRKEKHGAKITSTTDNSPAGGGTNAPNENNQIIVDYNRRKQQFFYRINTLEKDISSCKQSRADISTRRSFLTFQMSDAQKRILQLEAELDRISTLPEKMDVSSNVIHGSDQRFTVQRLRQELRNELDETHANIAMGKAGVIEGDKTSELLSHQIEVKEERLKQRHAAYFSFDCESKLVMRFGSKICLDHKVVMAKYFLIWASMAQRRTRLRRIITRVARDERRKTTILVLKRWKEFMQKEKDGNANSNEDELFGIGGALLKQAERKQNESIALTASAVKNILHIQNTSKMRQWEKRSEGMTSLMDLSAPCHLLGHDEMVMIQGECYYNDSRFHESVDCFDELLRNLSGTHYANVPKRDIARLIAAIHGSLGDLYFNLGNNDLAIIQFERQLSIGTELSSNKDLISAYLGLGKCFYENGDHNLARDQYMNALSECVFVNDKNCTILAHKGLEKCYDRLSKQTMAVKSKAKAEAIEYEREKRIASAMKTFDELKERLINVTAEEGDVIELQKASPHYLKLKREKIELEGKIKDAGEELVNTGQEAENARQLLDQIDVELREAMMTKKEKMNSSLVHESTQEIDTGELVIRLKKKFHGVTDEVSEFEIIERQTKTKIKNLKDDLNVLEEDIAIENGPLMQKILKDKVIRCAGLNASNTAENDVTGSSTGGVQRVVTCEDRHIYIHDLSNGVLRCIFGGDGQGKLHIGEPWGHTSIITCVYFRSSKVYTGSMDNTIMCWDIGGKEDEGKRLFIARGHDATVTCIYSDDIKLISGSADKSIIIWNKDTGEMIRRVVGHSRGILCIQSGPTWCVSGGTDGDIFVWENRDHHDDPDYESFKYKHRLRCPKCKITAIQFGQLEIISGDNHGWVSIWWIKTSENMRRCQAHHGPVTGLQFDATRVVSCGNDKNVQVIDIITGQILQTLRGHKAPVTAVVFDSKMILSSSVDGILRQWMWGSKSSCGRGDKIHTFQVGETLPNLSQKYDVAIPDIFKWNGIADAKKMYQGQKLIVRKGNADLPTAAELAAQKKSQRKQERESRVLGMNMKDGHNLTTTVETALLGTVHPNINREILISSHLEIDQENIISSNMVEGSWGMSLASRLCRIQSDSTKKSTTKLHSD</sequence>
<dbReference type="PROSITE" id="PS50082">
    <property type="entry name" value="WD_REPEATS_2"/>
    <property type="match status" value="3"/>
</dbReference>
<evidence type="ECO:0000313" key="7">
    <source>
        <dbReference type="EMBL" id="CAE4641646.1"/>
    </source>
</evidence>
<dbReference type="SMART" id="SM00320">
    <property type="entry name" value="WD40"/>
    <property type="match status" value="6"/>
</dbReference>
<reference evidence="7" key="1">
    <citation type="submission" date="2021-01" db="EMBL/GenBank/DDBJ databases">
        <authorList>
            <person name="Corre E."/>
            <person name="Pelletier E."/>
            <person name="Niang G."/>
            <person name="Scheremetjew M."/>
            <person name="Finn R."/>
            <person name="Kale V."/>
            <person name="Holt S."/>
            <person name="Cochrane G."/>
            <person name="Meng A."/>
            <person name="Brown T."/>
            <person name="Cohen L."/>
        </authorList>
    </citation>
    <scope>NUCLEOTIDE SEQUENCE</scope>
    <source>
        <strain evidence="7">GSO104</strain>
    </source>
</reference>
<evidence type="ECO:0000256" key="4">
    <source>
        <dbReference type="SAM" id="Coils"/>
    </source>
</evidence>
<dbReference type="CDD" id="cd00118">
    <property type="entry name" value="LysM"/>
    <property type="match status" value="1"/>
</dbReference>
<dbReference type="SUPFAM" id="SSF54106">
    <property type="entry name" value="LysM domain"/>
    <property type="match status" value="1"/>
</dbReference>
<dbReference type="PROSITE" id="PS51782">
    <property type="entry name" value="LYSM"/>
    <property type="match status" value="1"/>
</dbReference>
<dbReference type="Pfam" id="PF01476">
    <property type="entry name" value="LysM"/>
    <property type="match status" value="1"/>
</dbReference>
<dbReference type="InterPro" id="IPR036779">
    <property type="entry name" value="LysM_dom_sf"/>
</dbReference>
<dbReference type="CDD" id="cd00200">
    <property type="entry name" value="WD40"/>
    <property type="match status" value="1"/>
</dbReference>
<name>A0A7S4SCU9_9STRA</name>
<feature type="compositionally biased region" description="Basic residues" evidence="5">
    <location>
        <begin position="1"/>
        <end position="10"/>
    </location>
</feature>
<dbReference type="EMBL" id="HBNS01042542">
    <property type="protein sequence ID" value="CAE4641646.1"/>
    <property type="molecule type" value="Transcribed_RNA"/>
</dbReference>